<dbReference type="Gene3D" id="4.10.1060.10">
    <property type="entry name" value="Zinc finger, RanBP2-type"/>
    <property type="match status" value="1"/>
</dbReference>
<dbReference type="GO" id="GO:0005737">
    <property type="term" value="C:cytoplasm"/>
    <property type="evidence" value="ECO:0007669"/>
    <property type="project" value="TreeGrafter"/>
</dbReference>
<keyword evidence="2" id="KW-0645">Protease</keyword>
<dbReference type="PANTHER" id="PTHR10183:SF382">
    <property type="entry name" value="CALPAIN-15"/>
    <property type="match status" value="1"/>
</dbReference>
<evidence type="ECO:0000256" key="3">
    <source>
        <dbReference type="ARBA" id="ARBA00022723"/>
    </source>
</evidence>
<dbReference type="InterPro" id="IPR022684">
    <property type="entry name" value="Calpain_cysteine_protease"/>
</dbReference>
<feature type="active site" evidence="8">
    <location>
        <position position="200"/>
    </location>
</feature>
<dbReference type="EMBL" id="CAJNOR010000690">
    <property type="protein sequence ID" value="CAF0982540.1"/>
    <property type="molecule type" value="Genomic_DNA"/>
</dbReference>
<dbReference type="SUPFAM" id="SSF54001">
    <property type="entry name" value="Cysteine proteinases"/>
    <property type="match status" value="1"/>
</dbReference>
<evidence type="ECO:0000256" key="10">
    <source>
        <dbReference type="PROSITE-ProRule" id="PRU00322"/>
    </source>
</evidence>
<protein>
    <submittedName>
        <fullName evidence="14">Uncharacterized protein</fullName>
    </submittedName>
</protein>
<evidence type="ECO:0000256" key="9">
    <source>
        <dbReference type="PROSITE-ProRule" id="PRU00239"/>
    </source>
</evidence>
<evidence type="ECO:0000313" key="14">
    <source>
        <dbReference type="EMBL" id="CAF0982540.1"/>
    </source>
</evidence>
<sequence>MTTGLYNARAAFFSLPVTNVWPCPTCSFENPLSAYPHCNMCEQAANYNSLHHLSGIERSTSIWQCPQCTLNNETSDDHCTACGYTKQNKPAPVVLINSTATLSSTSLSLAVDDRRHRDEVDAEQIFQYIINYCKKARTNFVDDSFIPSSSSIGTDSFVEISQWLRIADVAPVSSKDRTLPLTIFSSPQPSDIQQGALGNCWLIAALALISEQPSLLQHILLTKEVNKEGVYMVRICHNGLWKTIIVDDCFPCTKHKRLVFSHAKRCQLFVPLIEKACAKVFGSYASLRSGNMREGLQLLTGAPCDHIDLHPPNGILDSDIVWAKLLSACESKLLIGVSTGGTGISRDEYARVHIHGNHAFSILAAHTLANSSSRFVLVRDPHSRSEYREDEVTEAVLKQLRAINPAQRSTGAFWISWSRFLRYFSSITISTYKSSDFDVREAGRFTQSPRDKVLSYRFHIPQKSMIKISLIYHRHTRKTRSFHTQSFVLCDVDNSRSPPIIGTHYHRIVSSRGRFTYWSDALAAGDYVLIPYSISFWGSSDKHRDYTLVIHSSVPLQLTTEVKKGTFLTDCLIGALVGINKRIKTRDAVFYTTSRKSSSFILMVQNQSREKYFDVDIKITEARNIFHSRCSKLPSTMHDSIPPRHSQILFLTEWSDKQRSACAFNYSYSYEHTNRASSPRPTIDRNTGDLHSPRRMS</sequence>
<dbReference type="PROSITE" id="PS01358">
    <property type="entry name" value="ZF_RANBP2_1"/>
    <property type="match status" value="1"/>
</dbReference>
<dbReference type="InterPro" id="IPR000169">
    <property type="entry name" value="Pept_cys_AS"/>
</dbReference>
<dbReference type="PRINTS" id="PR00704">
    <property type="entry name" value="CALPAIN"/>
</dbReference>
<evidence type="ECO:0000259" key="12">
    <source>
        <dbReference type="PROSITE" id="PS50199"/>
    </source>
</evidence>
<dbReference type="GO" id="GO:0006508">
    <property type="term" value="P:proteolysis"/>
    <property type="evidence" value="ECO:0007669"/>
    <property type="project" value="UniProtKB-KW"/>
</dbReference>
<evidence type="ECO:0000259" key="13">
    <source>
        <dbReference type="PROSITE" id="PS50203"/>
    </source>
</evidence>
<dbReference type="Gene3D" id="3.90.70.10">
    <property type="entry name" value="Cysteine proteinases"/>
    <property type="match status" value="1"/>
</dbReference>
<dbReference type="PROSITE" id="PS00139">
    <property type="entry name" value="THIOL_PROTEASE_CYS"/>
    <property type="match status" value="1"/>
</dbReference>
<feature type="active site" evidence="8">
    <location>
        <position position="358"/>
    </location>
</feature>
<evidence type="ECO:0000256" key="5">
    <source>
        <dbReference type="ARBA" id="ARBA00022801"/>
    </source>
</evidence>
<comment type="caution">
    <text evidence="9">Lacks conserved residue(s) required for the propagation of feature annotation.</text>
</comment>
<reference evidence="14" key="1">
    <citation type="submission" date="2021-02" db="EMBL/GenBank/DDBJ databases">
        <authorList>
            <person name="Nowell W R."/>
        </authorList>
    </citation>
    <scope>NUCLEOTIDE SEQUENCE</scope>
</reference>
<evidence type="ECO:0000256" key="7">
    <source>
        <dbReference type="ARBA" id="ARBA00022833"/>
    </source>
</evidence>
<comment type="caution">
    <text evidence="14">The sequence shown here is derived from an EMBL/GenBank/DDBJ whole genome shotgun (WGS) entry which is preliminary data.</text>
</comment>
<evidence type="ECO:0000256" key="6">
    <source>
        <dbReference type="ARBA" id="ARBA00022807"/>
    </source>
</evidence>
<proteinExistence type="inferred from homology"/>
<evidence type="ECO:0000256" key="2">
    <source>
        <dbReference type="ARBA" id="ARBA00022670"/>
    </source>
</evidence>
<dbReference type="PROSITE" id="PS50203">
    <property type="entry name" value="CALPAIN_CAT"/>
    <property type="match status" value="1"/>
</dbReference>
<dbReference type="Proteomes" id="UP000663828">
    <property type="component" value="Unassembled WGS sequence"/>
</dbReference>
<dbReference type="SMART" id="SM00547">
    <property type="entry name" value="ZnF_RBZ"/>
    <property type="match status" value="2"/>
</dbReference>
<evidence type="ECO:0000256" key="11">
    <source>
        <dbReference type="SAM" id="MobiDB-lite"/>
    </source>
</evidence>
<feature type="region of interest" description="Disordered" evidence="11">
    <location>
        <begin position="672"/>
        <end position="697"/>
    </location>
</feature>
<keyword evidence="15" id="KW-1185">Reference proteome</keyword>
<dbReference type="CDD" id="cd00044">
    <property type="entry name" value="CysPc"/>
    <property type="match status" value="1"/>
</dbReference>
<dbReference type="GO" id="GO:0008270">
    <property type="term" value="F:zinc ion binding"/>
    <property type="evidence" value="ECO:0007669"/>
    <property type="project" value="UniProtKB-KW"/>
</dbReference>
<feature type="compositionally biased region" description="Basic and acidic residues" evidence="11">
    <location>
        <begin position="682"/>
        <end position="697"/>
    </location>
</feature>
<evidence type="ECO:0000256" key="1">
    <source>
        <dbReference type="ARBA" id="ARBA00007623"/>
    </source>
</evidence>
<gene>
    <name evidence="14" type="ORF">XAT740_LOCUS12260</name>
</gene>
<keyword evidence="5" id="KW-0378">Hydrolase</keyword>
<dbReference type="AlphaFoldDB" id="A0A814FGI1"/>
<organism evidence="14 15">
    <name type="scientific">Adineta ricciae</name>
    <name type="common">Rotifer</name>
    <dbReference type="NCBI Taxonomy" id="249248"/>
    <lineage>
        <taxon>Eukaryota</taxon>
        <taxon>Metazoa</taxon>
        <taxon>Spiralia</taxon>
        <taxon>Gnathifera</taxon>
        <taxon>Rotifera</taxon>
        <taxon>Eurotatoria</taxon>
        <taxon>Bdelloidea</taxon>
        <taxon>Adinetida</taxon>
        <taxon>Adinetidae</taxon>
        <taxon>Adineta</taxon>
    </lineage>
</organism>
<keyword evidence="6" id="KW-0788">Thiol protease</keyword>
<accession>A0A814FGI1</accession>
<dbReference type="InterPro" id="IPR038765">
    <property type="entry name" value="Papain-like_cys_pep_sf"/>
</dbReference>
<keyword evidence="4 10" id="KW-0863">Zinc-finger</keyword>
<name>A0A814FGI1_ADIRI</name>
<comment type="similarity">
    <text evidence="1">Belongs to the peptidase C2 family.</text>
</comment>
<dbReference type="GO" id="GO:0004198">
    <property type="term" value="F:calcium-dependent cysteine-type endopeptidase activity"/>
    <property type="evidence" value="ECO:0007669"/>
    <property type="project" value="InterPro"/>
</dbReference>
<keyword evidence="7" id="KW-0862">Zinc</keyword>
<evidence type="ECO:0000313" key="15">
    <source>
        <dbReference type="Proteomes" id="UP000663828"/>
    </source>
</evidence>
<evidence type="ECO:0000256" key="8">
    <source>
        <dbReference type="PIRSR" id="PIRSR622684-1"/>
    </source>
</evidence>
<dbReference type="InterPro" id="IPR001876">
    <property type="entry name" value="Znf_RanBP2"/>
</dbReference>
<evidence type="ECO:0000256" key="4">
    <source>
        <dbReference type="ARBA" id="ARBA00022771"/>
    </source>
</evidence>
<keyword evidence="3" id="KW-0479">Metal-binding</keyword>
<dbReference type="SMART" id="SM00230">
    <property type="entry name" value="CysPc"/>
    <property type="match status" value="1"/>
</dbReference>
<feature type="domain" description="Calpain catalytic" evidence="13">
    <location>
        <begin position="139"/>
        <end position="433"/>
    </location>
</feature>
<dbReference type="PANTHER" id="PTHR10183">
    <property type="entry name" value="CALPAIN"/>
    <property type="match status" value="1"/>
</dbReference>
<dbReference type="Pfam" id="PF00648">
    <property type="entry name" value="Peptidase_C2"/>
    <property type="match status" value="1"/>
</dbReference>
<dbReference type="PROSITE" id="PS50199">
    <property type="entry name" value="ZF_RANBP2_2"/>
    <property type="match status" value="1"/>
</dbReference>
<dbReference type="InterPro" id="IPR001300">
    <property type="entry name" value="Peptidase_C2_calpain_cat"/>
</dbReference>
<dbReference type="Pfam" id="PF00641">
    <property type="entry name" value="Zn_ribbon_RanBP"/>
    <property type="match status" value="1"/>
</dbReference>
<feature type="domain" description="RanBP2-type" evidence="12">
    <location>
        <begin position="59"/>
        <end position="88"/>
    </location>
</feature>